<feature type="domain" description="Obg" evidence="3">
    <location>
        <begin position="1"/>
        <end position="46"/>
    </location>
</feature>
<organism evidence="4 5">
    <name type="scientific">Tetranychus urticae</name>
    <name type="common">Two-spotted spider mite</name>
    <dbReference type="NCBI Taxonomy" id="32264"/>
    <lineage>
        <taxon>Eukaryota</taxon>
        <taxon>Metazoa</taxon>
        <taxon>Ecdysozoa</taxon>
        <taxon>Arthropoda</taxon>
        <taxon>Chelicerata</taxon>
        <taxon>Arachnida</taxon>
        <taxon>Acari</taxon>
        <taxon>Acariformes</taxon>
        <taxon>Trombidiformes</taxon>
        <taxon>Prostigmata</taxon>
        <taxon>Eleutherengona</taxon>
        <taxon>Raphignathae</taxon>
        <taxon>Tetranychoidea</taxon>
        <taxon>Tetranychidae</taxon>
        <taxon>Tetranychus</taxon>
    </lineage>
</organism>
<evidence type="ECO:0000259" key="3">
    <source>
        <dbReference type="PROSITE" id="PS51883"/>
    </source>
</evidence>
<dbReference type="EMBL" id="CAEY01000163">
    <property type="status" value="NOT_ANNOTATED_CDS"/>
    <property type="molecule type" value="Genomic_DNA"/>
</dbReference>
<evidence type="ECO:0008006" key="6">
    <source>
        <dbReference type="Google" id="ProtNLM"/>
    </source>
</evidence>
<dbReference type="SUPFAM" id="SSF52540">
    <property type="entry name" value="P-loop containing nucleoside triphosphate hydrolases"/>
    <property type="match status" value="1"/>
</dbReference>
<dbReference type="PROSITE" id="PS51883">
    <property type="entry name" value="OBG"/>
    <property type="match status" value="1"/>
</dbReference>
<evidence type="ECO:0000313" key="5">
    <source>
        <dbReference type="Proteomes" id="UP000015104"/>
    </source>
</evidence>
<sequence length="278" mass="31878">MSPIGDLVKNGDSKIVAHGGQGGSVRNNFFGGKGQSQWITLDLRYCVDIGLVGYPDSGKSLLLTKLSTSDQYLIGSPEKSYKSKRPWLDDIKFKDGRLISCVDLPSLVEGAHCNDGLGHHYLKHLYHNQLILFVIDVHGFNRGIFRKPIETVLLLNKQIEIYDDRFLSKPVLIVVNKMDLPGADVAFEEFMVDLKKIYLQPDECDLDKSILPRRLIKYQDIIPISCLQDRNIDYVKQRVRELIDFNYMSKRDPDCPRTFISLLDRVMESRKQTKFKLL</sequence>
<evidence type="ECO:0000256" key="1">
    <source>
        <dbReference type="ARBA" id="ARBA00022741"/>
    </source>
</evidence>
<dbReference type="Pfam" id="PF01926">
    <property type="entry name" value="MMR_HSR1"/>
    <property type="match status" value="1"/>
</dbReference>
<dbReference type="PROSITE" id="PS51710">
    <property type="entry name" value="G_OBG"/>
    <property type="match status" value="1"/>
</dbReference>
<accession>T1KJQ8</accession>
<dbReference type="PANTHER" id="PTHR11702">
    <property type="entry name" value="DEVELOPMENTALLY REGULATED GTP-BINDING PROTEIN-RELATED"/>
    <property type="match status" value="1"/>
</dbReference>
<keyword evidence="1" id="KW-0547">Nucleotide-binding</keyword>
<dbReference type="InterPro" id="IPR045086">
    <property type="entry name" value="OBG_GTPase"/>
</dbReference>
<dbReference type="PANTHER" id="PTHR11702:SF43">
    <property type="entry name" value="GTP-BINDING PROTEIN 10"/>
    <property type="match status" value="1"/>
</dbReference>
<protein>
    <recommendedName>
        <fullName evidence="6">OBG-type G domain-containing protein</fullName>
    </recommendedName>
</protein>
<keyword evidence="5" id="KW-1185">Reference proteome</keyword>
<name>T1KJQ8_TETUR</name>
<proteinExistence type="predicted"/>
<dbReference type="PRINTS" id="PR00326">
    <property type="entry name" value="GTP1OBG"/>
</dbReference>
<feature type="domain" description="OBG-type G" evidence="2">
    <location>
        <begin position="102"/>
        <end position="244"/>
    </location>
</feature>
<dbReference type="Proteomes" id="UP000015104">
    <property type="component" value="Unassembled WGS sequence"/>
</dbReference>
<dbReference type="eggNOG" id="KOG1489">
    <property type="taxonomic scope" value="Eukaryota"/>
</dbReference>
<dbReference type="HOGENOM" id="CLU_011747_2_3_1"/>
<dbReference type="InterPro" id="IPR031167">
    <property type="entry name" value="G_OBG"/>
</dbReference>
<evidence type="ECO:0000259" key="2">
    <source>
        <dbReference type="PROSITE" id="PS51710"/>
    </source>
</evidence>
<dbReference type="GO" id="GO:0042254">
    <property type="term" value="P:ribosome biogenesis"/>
    <property type="evidence" value="ECO:0007669"/>
    <property type="project" value="UniProtKB-UniRule"/>
</dbReference>
<dbReference type="InterPro" id="IPR006073">
    <property type="entry name" value="GTP-bd"/>
</dbReference>
<dbReference type="AlphaFoldDB" id="T1KJQ8"/>
<dbReference type="GO" id="GO:0005525">
    <property type="term" value="F:GTP binding"/>
    <property type="evidence" value="ECO:0007669"/>
    <property type="project" value="InterPro"/>
</dbReference>
<evidence type="ECO:0000313" key="4">
    <source>
        <dbReference type="EnsemblMetazoa" id="tetur13g00810.1"/>
    </source>
</evidence>
<dbReference type="InterPro" id="IPR027417">
    <property type="entry name" value="P-loop_NTPase"/>
</dbReference>
<dbReference type="Gene3D" id="3.40.50.300">
    <property type="entry name" value="P-loop containing nucleotide triphosphate hydrolases"/>
    <property type="match status" value="1"/>
</dbReference>
<dbReference type="STRING" id="32264.T1KJQ8"/>
<dbReference type="GO" id="GO:0005739">
    <property type="term" value="C:mitochondrion"/>
    <property type="evidence" value="ECO:0007669"/>
    <property type="project" value="TreeGrafter"/>
</dbReference>
<dbReference type="EnsemblMetazoa" id="tetur13g00810.1">
    <property type="protein sequence ID" value="tetur13g00810.1"/>
    <property type="gene ID" value="tetur13g00810"/>
</dbReference>
<dbReference type="InterPro" id="IPR006169">
    <property type="entry name" value="GTP1_OBG_dom"/>
</dbReference>
<dbReference type="GO" id="GO:0003924">
    <property type="term" value="F:GTPase activity"/>
    <property type="evidence" value="ECO:0007669"/>
    <property type="project" value="InterPro"/>
</dbReference>
<reference evidence="5" key="1">
    <citation type="submission" date="2011-08" db="EMBL/GenBank/DDBJ databases">
        <authorList>
            <person name="Rombauts S."/>
        </authorList>
    </citation>
    <scope>NUCLEOTIDE SEQUENCE</scope>
    <source>
        <strain evidence="5">London</strain>
    </source>
</reference>
<reference evidence="4" key="2">
    <citation type="submission" date="2015-06" db="UniProtKB">
        <authorList>
            <consortium name="EnsemblMetazoa"/>
        </authorList>
    </citation>
    <scope>IDENTIFICATION</scope>
</reference>